<accession>A0A3B3X6H2</accession>
<reference evidence="7" key="2">
    <citation type="submission" date="2025-09" db="UniProtKB">
        <authorList>
            <consortium name="Ensembl"/>
        </authorList>
    </citation>
    <scope>IDENTIFICATION</scope>
</reference>
<dbReference type="PANTHER" id="PTHR11504">
    <property type="entry name" value="CYTOCHROME C OXIDASE POLYPEPTIDE VIA"/>
    <property type="match status" value="1"/>
</dbReference>
<sequence length="129" mass="14498">MAAFGRFSQMLLRSSLTQTRRQLAAAAGHGGDSAKTWKILTFVIALPGVAVCMLNTFLKEKEHSHDAPPEFVPYTHLRIRSKVRCHYLTVLQIRLILLFYFCSDVFSFFLQNSVSPGEMATKPSSTTLM</sequence>
<protein>
    <recommendedName>
        <fullName evidence="9">Cytochrome c oxidase polypeptide VIa</fullName>
    </recommendedName>
</protein>
<dbReference type="Gene3D" id="4.10.95.10">
    <property type="entry name" value="Cytochrome c oxidase, subunit VIa"/>
    <property type="match status" value="1"/>
</dbReference>
<dbReference type="SUPFAM" id="SSF81411">
    <property type="entry name" value="Mitochondrial cytochrome c oxidase subunit VIa"/>
    <property type="match status" value="1"/>
</dbReference>
<dbReference type="STRING" id="48701.ENSPMEP00000010570"/>
<keyword evidence="8" id="KW-1185">Reference proteome</keyword>
<evidence type="ECO:0008006" key="9">
    <source>
        <dbReference type="Google" id="ProtNLM"/>
    </source>
</evidence>
<keyword evidence="2" id="KW-0999">Mitochondrion inner membrane</keyword>
<keyword evidence="3" id="KW-0809">Transit peptide</keyword>
<dbReference type="GO" id="GO:0005743">
    <property type="term" value="C:mitochondrial inner membrane"/>
    <property type="evidence" value="ECO:0007669"/>
    <property type="project" value="UniProtKB-SubCell"/>
</dbReference>
<evidence type="ECO:0000256" key="5">
    <source>
        <dbReference type="ARBA" id="ARBA00023136"/>
    </source>
</evidence>
<dbReference type="AlphaFoldDB" id="A0A3B3X6H2"/>
<dbReference type="InterPro" id="IPR036418">
    <property type="entry name" value="Cyt_c_oxidase_su6a_sf"/>
</dbReference>
<reference evidence="7" key="1">
    <citation type="submission" date="2025-08" db="UniProtKB">
        <authorList>
            <consortium name="Ensembl"/>
        </authorList>
    </citation>
    <scope>IDENTIFICATION</scope>
</reference>
<dbReference type="InterPro" id="IPR001349">
    <property type="entry name" value="Cyt_c_oxidase_su6a"/>
</dbReference>
<evidence type="ECO:0000256" key="1">
    <source>
        <dbReference type="ARBA" id="ARBA00004273"/>
    </source>
</evidence>
<keyword evidence="6" id="KW-0812">Transmembrane</keyword>
<name>A0A3B3X6H2_9TELE</name>
<proteinExistence type="predicted"/>
<feature type="transmembrane region" description="Helical" evidence="6">
    <location>
        <begin position="87"/>
        <end position="110"/>
    </location>
</feature>
<evidence type="ECO:0000256" key="6">
    <source>
        <dbReference type="SAM" id="Phobius"/>
    </source>
</evidence>
<evidence type="ECO:0000256" key="3">
    <source>
        <dbReference type="ARBA" id="ARBA00022946"/>
    </source>
</evidence>
<dbReference type="GO" id="GO:0006123">
    <property type="term" value="P:mitochondrial electron transport, cytochrome c to oxygen"/>
    <property type="evidence" value="ECO:0007669"/>
    <property type="project" value="TreeGrafter"/>
</dbReference>
<comment type="subcellular location">
    <subcellularLocation>
        <location evidence="1">Mitochondrion inner membrane</location>
    </subcellularLocation>
</comment>
<evidence type="ECO:0000313" key="8">
    <source>
        <dbReference type="Proteomes" id="UP000261480"/>
    </source>
</evidence>
<dbReference type="GO" id="GO:0030234">
    <property type="term" value="F:enzyme regulator activity"/>
    <property type="evidence" value="ECO:0007669"/>
    <property type="project" value="TreeGrafter"/>
</dbReference>
<dbReference type="PANTHER" id="PTHR11504:SF0">
    <property type="entry name" value="CYTOCHROME C OXIDASE SUBUNIT"/>
    <property type="match status" value="1"/>
</dbReference>
<evidence type="ECO:0000313" key="7">
    <source>
        <dbReference type="Ensembl" id="ENSPMEP00000010570.1"/>
    </source>
</evidence>
<evidence type="ECO:0000256" key="4">
    <source>
        <dbReference type="ARBA" id="ARBA00023128"/>
    </source>
</evidence>
<keyword evidence="5 6" id="KW-0472">Membrane</keyword>
<dbReference type="Proteomes" id="UP000261480">
    <property type="component" value="Unplaced"/>
</dbReference>
<evidence type="ECO:0000256" key="2">
    <source>
        <dbReference type="ARBA" id="ARBA00022792"/>
    </source>
</evidence>
<feature type="transmembrane region" description="Helical" evidence="6">
    <location>
        <begin position="39"/>
        <end position="58"/>
    </location>
</feature>
<organism evidence="7 8">
    <name type="scientific">Poecilia mexicana</name>
    <dbReference type="NCBI Taxonomy" id="48701"/>
    <lineage>
        <taxon>Eukaryota</taxon>
        <taxon>Metazoa</taxon>
        <taxon>Chordata</taxon>
        <taxon>Craniata</taxon>
        <taxon>Vertebrata</taxon>
        <taxon>Euteleostomi</taxon>
        <taxon>Actinopterygii</taxon>
        <taxon>Neopterygii</taxon>
        <taxon>Teleostei</taxon>
        <taxon>Neoteleostei</taxon>
        <taxon>Acanthomorphata</taxon>
        <taxon>Ovalentaria</taxon>
        <taxon>Atherinomorphae</taxon>
        <taxon>Cyprinodontiformes</taxon>
        <taxon>Poeciliidae</taxon>
        <taxon>Poeciliinae</taxon>
        <taxon>Poecilia</taxon>
    </lineage>
</organism>
<keyword evidence="6" id="KW-1133">Transmembrane helix</keyword>
<dbReference type="Ensembl" id="ENSPMET00000017464.1">
    <property type="protein sequence ID" value="ENSPMEP00000010570.1"/>
    <property type="gene ID" value="ENSPMEG00000012532.1"/>
</dbReference>
<keyword evidence="4" id="KW-0496">Mitochondrion</keyword>